<evidence type="ECO:0000259" key="1">
    <source>
        <dbReference type="Pfam" id="PF05685"/>
    </source>
</evidence>
<dbReference type="CDD" id="cd06260">
    <property type="entry name" value="DUF820-like"/>
    <property type="match status" value="1"/>
</dbReference>
<dbReference type="PANTHER" id="PTHR34107:SF4">
    <property type="entry name" value="SLL1222 PROTEIN"/>
    <property type="match status" value="1"/>
</dbReference>
<gene>
    <name evidence="2" type="ORF">ENQ34_03220</name>
</gene>
<dbReference type="Gene3D" id="3.90.1570.10">
    <property type="entry name" value="tt1808, chain A"/>
    <property type="match status" value="1"/>
</dbReference>
<proteinExistence type="predicted"/>
<name>A0A7C2IPB1_9THEO</name>
<dbReference type="EMBL" id="DSMU01000206">
    <property type="protein sequence ID" value="HEL65678.1"/>
    <property type="molecule type" value="Genomic_DNA"/>
</dbReference>
<dbReference type="SUPFAM" id="SSF52980">
    <property type="entry name" value="Restriction endonuclease-like"/>
    <property type="match status" value="1"/>
</dbReference>
<evidence type="ECO:0000313" key="2">
    <source>
        <dbReference type="EMBL" id="HEL65678.1"/>
    </source>
</evidence>
<dbReference type="PANTHER" id="PTHR34107">
    <property type="entry name" value="SLL0198 PROTEIN-RELATED"/>
    <property type="match status" value="1"/>
</dbReference>
<dbReference type="GO" id="GO:0004519">
    <property type="term" value="F:endonuclease activity"/>
    <property type="evidence" value="ECO:0007669"/>
    <property type="project" value="UniProtKB-KW"/>
</dbReference>
<dbReference type="InterPro" id="IPR011335">
    <property type="entry name" value="Restrct_endonuc-II-like"/>
</dbReference>
<reference evidence="2" key="1">
    <citation type="journal article" date="2020" name="mSystems">
        <title>Genome- and Community-Level Interaction Insights into Carbon Utilization and Element Cycling Functions of Hydrothermarchaeota in Hydrothermal Sediment.</title>
        <authorList>
            <person name="Zhou Z."/>
            <person name="Liu Y."/>
            <person name="Xu W."/>
            <person name="Pan J."/>
            <person name="Luo Z.H."/>
            <person name="Li M."/>
        </authorList>
    </citation>
    <scope>NUCLEOTIDE SEQUENCE [LARGE SCALE GENOMIC DNA]</scope>
    <source>
        <strain evidence="2">SpSt-300</strain>
    </source>
</reference>
<dbReference type="Pfam" id="PF05685">
    <property type="entry name" value="Uma2"/>
    <property type="match status" value="1"/>
</dbReference>
<keyword evidence="2" id="KW-0255">Endonuclease</keyword>
<comment type="caution">
    <text evidence="2">The sequence shown here is derived from an EMBL/GenBank/DDBJ whole genome shotgun (WGS) entry which is preliminary data.</text>
</comment>
<keyword evidence="2" id="KW-0378">Hydrolase</keyword>
<protein>
    <submittedName>
        <fullName evidence="2">Uma2 family endonuclease</fullName>
    </submittedName>
</protein>
<sequence>MAPGNTTLLKGGSVSMSVTKEEIAAGGLTYEEYLLFPNDGRRHELIGGAHYVTPAPTTIHQWFLGNLYRVLSQFVLENKLGKVFFAPVDVVLSRRDVVQPDLIFLSTGRLDRLTRENVQGAPDLVVEVVSESSRKLDRKLKRTLYANHDVLEYWIADPELKIIEVYRRDEENRLVKTAEYEDAGFLTSPLFPGFTVDLASLW</sequence>
<keyword evidence="2" id="KW-0540">Nuclease</keyword>
<feature type="domain" description="Putative restriction endonuclease" evidence="1">
    <location>
        <begin position="31"/>
        <end position="198"/>
    </location>
</feature>
<organism evidence="2">
    <name type="scientific">Ammonifex degensii</name>
    <dbReference type="NCBI Taxonomy" id="42838"/>
    <lineage>
        <taxon>Bacteria</taxon>
        <taxon>Bacillati</taxon>
        <taxon>Bacillota</taxon>
        <taxon>Clostridia</taxon>
        <taxon>Thermoanaerobacterales</taxon>
        <taxon>Thermoanaerobacteraceae</taxon>
        <taxon>Ammonifex</taxon>
    </lineage>
</organism>
<dbReference type="InterPro" id="IPR012296">
    <property type="entry name" value="Nuclease_put_TT1808"/>
</dbReference>
<dbReference type="InterPro" id="IPR008538">
    <property type="entry name" value="Uma2"/>
</dbReference>
<accession>A0A7C2IPB1</accession>
<dbReference type="AlphaFoldDB" id="A0A7C2IPB1"/>